<protein>
    <submittedName>
        <fullName evidence="1">Uncharacterized protein</fullName>
    </submittedName>
</protein>
<accession>A0A0B6ZSB8</accession>
<name>A0A0B6ZSB8_9EUPU</name>
<reference evidence="1" key="1">
    <citation type="submission" date="2014-12" db="EMBL/GenBank/DDBJ databases">
        <title>Insight into the proteome of Arion vulgaris.</title>
        <authorList>
            <person name="Aradska J."/>
            <person name="Bulat T."/>
            <person name="Smidak R."/>
            <person name="Sarate P."/>
            <person name="Gangsoo J."/>
            <person name="Sialana F."/>
            <person name="Bilban M."/>
            <person name="Lubec G."/>
        </authorList>
    </citation>
    <scope>NUCLEOTIDE SEQUENCE</scope>
    <source>
        <tissue evidence="1">Skin</tissue>
    </source>
</reference>
<sequence length="73" mass="8521">MSRWERGKLRRSWVQHVIEDLSMTAADNRHLMEDKEAFRADVVGAKFRNNVHTKNKKLNLCIESVDSTTDNYG</sequence>
<gene>
    <name evidence="1" type="primary">ORF75412</name>
</gene>
<proteinExistence type="predicted"/>
<dbReference type="AlphaFoldDB" id="A0A0B6ZSB8"/>
<evidence type="ECO:0000313" key="1">
    <source>
        <dbReference type="EMBL" id="CEK70731.1"/>
    </source>
</evidence>
<organism evidence="1">
    <name type="scientific">Arion vulgaris</name>
    <dbReference type="NCBI Taxonomy" id="1028688"/>
    <lineage>
        <taxon>Eukaryota</taxon>
        <taxon>Metazoa</taxon>
        <taxon>Spiralia</taxon>
        <taxon>Lophotrochozoa</taxon>
        <taxon>Mollusca</taxon>
        <taxon>Gastropoda</taxon>
        <taxon>Heterobranchia</taxon>
        <taxon>Euthyneura</taxon>
        <taxon>Panpulmonata</taxon>
        <taxon>Eupulmonata</taxon>
        <taxon>Stylommatophora</taxon>
        <taxon>Helicina</taxon>
        <taxon>Arionoidea</taxon>
        <taxon>Arionidae</taxon>
        <taxon>Arion</taxon>
    </lineage>
</organism>
<dbReference type="EMBL" id="HACG01023866">
    <property type="protein sequence ID" value="CEK70731.1"/>
    <property type="molecule type" value="Transcribed_RNA"/>
</dbReference>